<gene>
    <name evidence="2" type="ORF">MCHLO_00522</name>
</gene>
<dbReference type="PANTHER" id="PTHR33104:SF2">
    <property type="entry name" value="CXC3 LIKE CYSTEINE CLUSTER DOMAIN-CONTAINING PROTEIN"/>
    <property type="match status" value="1"/>
</dbReference>
<dbReference type="Pfam" id="PF18758">
    <property type="entry name" value="KDZ"/>
    <property type="match status" value="1"/>
</dbReference>
<reference evidence="2" key="1">
    <citation type="submission" date="2014-09" db="EMBL/GenBank/DDBJ databases">
        <title>Genome sequence of the luminous mushroom Mycena chlorophos for searching fungal bioluminescence genes.</title>
        <authorList>
            <person name="Tanaka Y."/>
            <person name="Kasuga D."/>
            <person name="Oba Y."/>
            <person name="Hase S."/>
            <person name="Sato K."/>
            <person name="Oba Y."/>
            <person name="Sakakibara Y."/>
        </authorList>
    </citation>
    <scope>NUCLEOTIDE SEQUENCE</scope>
</reference>
<proteinExistence type="predicted"/>
<dbReference type="Proteomes" id="UP000815677">
    <property type="component" value="Unassembled WGS sequence"/>
</dbReference>
<name>A0ABQ0KV72_MYCCL</name>
<dbReference type="InterPro" id="IPR040521">
    <property type="entry name" value="KDZ"/>
</dbReference>
<organism evidence="2 3">
    <name type="scientific">Mycena chlorophos</name>
    <name type="common">Agaric fungus</name>
    <name type="synonym">Agaricus chlorophos</name>
    <dbReference type="NCBI Taxonomy" id="658473"/>
    <lineage>
        <taxon>Eukaryota</taxon>
        <taxon>Fungi</taxon>
        <taxon>Dikarya</taxon>
        <taxon>Basidiomycota</taxon>
        <taxon>Agaricomycotina</taxon>
        <taxon>Agaricomycetes</taxon>
        <taxon>Agaricomycetidae</taxon>
        <taxon>Agaricales</taxon>
        <taxon>Marasmiineae</taxon>
        <taxon>Mycenaceae</taxon>
        <taxon>Mycena</taxon>
    </lineage>
</organism>
<accession>A0ABQ0KV72</accession>
<evidence type="ECO:0000256" key="1">
    <source>
        <dbReference type="SAM" id="MobiDB-lite"/>
    </source>
</evidence>
<sequence length="625" mass="71466">MDPRLFKIISYDIVCQWWKQLQERLEKLPPPLVRLKLILNIVRFVVPKMHINGHTRKCQSTFSLNWVPGSGQTDAEGIERAWAMVGGLAASTRVMGPGSRSDTLDDHWSFWNWTKLLGMASTLRRRLDVAAAELAKQQAAFKHFSEEQADSVDEWTDLVEAYEADGTKKNPYESEITGRVIQSRDDRHLLTTQEKRAQPVVHEVGPVAFVALGLAVEEEQRELKIQVVLKKAKSTSGKLSIKRLRRKLARNMQQLRSIQATYTPTALVQLQALSLPSETLAENIPLLLPSTLAVGQPTTTELGELLSIERELRQAQCRSALVALRNQLHIKARLLVYKKNHSRHQTQNTRSRAVVARNESQIRLHSEKYQTAWNVLLLIVGGNESQVGFLRLQKSDIRCMEQPEVYARKQVERERMESRARATRERLIAERELLPEEPRADAVEDVEMADDEEHIVEGQNRSVMSWIWRGTGRTGTDAELVEAIRIEWTKAWARVRRWDEEVRILQEEWRRLPLSLKYQQDRWRSRAAMVPVGIVPAAEAEGMIAYAVKQMALYEGLMVRAEITRTEPKLGRGHRRRWYNAETDFGTELGNGGDGNNAELDDEDDDDEELDSDEEIAIGADLDDE</sequence>
<evidence type="ECO:0000313" key="3">
    <source>
        <dbReference type="Proteomes" id="UP000815677"/>
    </source>
</evidence>
<dbReference type="EMBL" id="DF838309">
    <property type="protein sequence ID" value="GAT42823.1"/>
    <property type="molecule type" value="Genomic_DNA"/>
</dbReference>
<feature type="compositionally biased region" description="Acidic residues" evidence="1">
    <location>
        <begin position="599"/>
        <end position="625"/>
    </location>
</feature>
<feature type="region of interest" description="Disordered" evidence="1">
    <location>
        <begin position="584"/>
        <end position="625"/>
    </location>
</feature>
<evidence type="ECO:0000313" key="2">
    <source>
        <dbReference type="EMBL" id="GAT42823.1"/>
    </source>
</evidence>
<keyword evidence="3" id="KW-1185">Reference proteome</keyword>
<protein>
    <submittedName>
        <fullName evidence="2">Uncharacterized protein</fullName>
    </submittedName>
</protein>
<dbReference type="PANTHER" id="PTHR33104">
    <property type="entry name" value="SI:DKEY-29D5.2"/>
    <property type="match status" value="1"/>
</dbReference>